<dbReference type="OrthoDB" id="6628089at2"/>
<proteinExistence type="predicted"/>
<dbReference type="SUPFAM" id="SSF53850">
    <property type="entry name" value="Periplasmic binding protein-like II"/>
    <property type="match status" value="1"/>
</dbReference>
<reference evidence="1 2" key="1">
    <citation type="submission" date="2016-10" db="EMBL/GenBank/DDBJ databases">
        <authorList>
            <person name="de Groot N.N."/>
        </authorList>
    </citation>
    <scope>NUCLEOTIDE SEQUENCE [LARGE SCALE GENOMIC DNA]</scope>
    <source>
        <strain evidence="1 2">DSM 26656</strain>
    </source>
</reference>
<dbReference type="Gene3D" id="3.40.190.10">
    <property type="entry name" value="Periplasmic binding protein-like II"/>
    <property type="match status" value="2"/>
</dbReference>
<name>A0A1H6C5V1_9HYPH</name>
<dbReference type="Proteomes" id="UP000236743">
    <property type="component" value="Unassembled WGS sequence"/>
</dbReference>
<dbReference type="Pfam" id="PF12974">
    <property type="entry name" value="Phosphonate-bd"/>
    <property type="match status" value="1"/>
</dbReference>
<dbReference type="EMBL" id="FNUY01000009">
    <property type="protein sequence ID" value="SEG68360.1"/>
    <property type="molecule type" value="Genomic_DNA"/>
</dbReference>
<dbReference type="PANTHER" id="PTHR35841">
    <property type="entry name" value="PHOSPHONATES-BINDING PERIPLASMIC PROTEIN"/>
    <property type="match status" value="1"/>
</dbReference>
<gene>
    <name evidence="1" type="ORF">SAMN04488115_10948</name>
</gene>
<dbReference type="AlphaFoldDB" id="A0A1H6C5V1"/>
<protein>
    <submittedName>
        <fullName evidence="1">ABC-type phosphate/phosphonate transport system, substrate-binding protein</fullName>
    </submittedName>
</protein>
<dbReference type="RefSeq" id="WP_103874308.1">
    <property type="nucleotide sequence ID" value="NZ_FNUY01000009.1"/>
</dbReference>
<sequence length="267" mass="28848">MSLIANARMYAVDAATTATWAAFFARIAKTSGVDLTVFAHPAPAPLEDLWRRGDLGLAFICGYPFARGGFPVLPVAAPIPASGDGRPLYATHLVVRADSDIISLRESFGRRLGWTVAHSQSGFNALRTHLLASRQERGALYADSIGPLLTPRRVIDTLLANEIDIGPLDSYFYDLLLAAEPNTAARLRIVETTQPRPMPLLVASRGIDETIIARLRAALLEADSDIAMRDILARLRLSGFAALDPAAYRVLVAEADAADRAGYLQPE</sequence>
<evidence type="ECO:0000313" key="1">
    <source>
        <dbReference type="EMBL" id="SEG68360.1"/>
    </source>
</evidence>
<dbReference type="PANTHER" id="PTHR35841:SF1">
    <property type="entry name" value="PHOSPHONATES-BINDING PERIPLASMIC PROTEIN"/>
    <property type="match status" value="1"/>
</dbReference>
<accession>A0A1H6C5V1</accession>
<evidence type="ECO:0000313" key="2">
    <source>
        <dbReference type="Proteomes" id="UP000236743"/>
    </source>
</evidence>
<keyword evidence="2" id="KW-1185">Reference proteome</keyword>
<organism evidence="1 2">
    <name type="scientific">Bosea lathyri</name>
    <dbReference type="NCBI Taxonomy" id="1036778"/>
    <lineage>
        <taxon>Bacteria</taxon>
        <taxon>Pseudomonadati</taxon>
        <taxon>Pseudomonadota</taxon>
        <taxon>Alphaproteobacteria</taxon>
        <taxon>Hyphomicrobiales</taxon>
        <taxon>Boseaceae</taxon>
        <taxon>Bosea</taxon>
    </lineage>
</organism>